<dbReference type="EMBL" id="QICN01000007">
    <property type="protein sequence ID" value="PXV66520.1"/>
    <property type="molecule type" value="Genomic_DNA"/>
</dbReference>
<proteinExistence type="predicted"/>
<dbReference type="PANTHER" id="PTHR40266">
    <property type="entry name" value="TOXIN HIGB-1"/>
    <property type="match status" value="1"/>
</dbReference>
<accession>A0A318E5H0</accession>
<dbReference type="InterPro" id="IPR007711">
    <property type="entry name" value="HigB-1"/>
</dbReference>
<protein>
    <submittedName>
        <fullName evidence="1">Proteic killer suppression protein</fullName>
    </submittedName>
</protein>
<dbReference type="InterPro" id="IPR035093">
    <property type="entry name" value="RelE/ParE_toxin_dom_sf"/>
</dbReference>
<gene>
    <name evidence="1" type="ORF">C8D93_10784</name>
</gene>
<dbReference type="AlphaFoldDB" id="A0A318E5H0"/>
<sequence>MIRSFACRDTEALFNSRAVARFRNIERAARRKLLQIHASTALSALRIPPGNRLEVLKGDRSGQYSIRINDQWRVCFIWRDQGAHDVEIVDYH</sequence>
<reference evidence="1 2" key="1">
    <citation type="submission" date="2018-04" db="EMBL/GenBank/DDBJ databases">
        <title>Genomic Encyclopedia of Type Strains, Phase IV (KMG-IV): sequencing the most valuable type-strain genomes for metagenomic binning, comparative biology and taxonomic classification.</title>
        <authorList>
            <person name="Goeker M."/>
        </authorList>
    </citation>
    <scope>NUCLEOTIDE SEQUENCE [LARGE SCALE GENOMIC DNA]</scope>
    <source>
        <strain evidence="1 2">DSM 104150</strain>
    </source>
</reference>
<organism evidence="1 2">
    <name type="scientific">Sinimarinibacterium flocculans</name>
    <dbReference type="NCBI Taxonomy" id="985250"/>
    <lineage>
        <taxon>Bacteria</taxon>
        <taxon>Pseudomonadati</taxon>
        <taxon>Pseudomonadota</taxon>
        <taxon>Gammaproteobacteria</taxon>
        <taxon>Nevskiales</taxon>
        <taxon>Nevskiaceae</taxon>
        <taxon>Sinimarinibacterium</taxon>
    </lineage>
</organism>
<evidence type="ECO:0000313" key="2">
    <source>
        <dbReference type="Proteomes" id="UP000248330"/>
    </source>
</evidence>
<comment type="caution">
    <text evidence="1">The sequence shown here is derived from an EMBL/GenBank/DDBJ whole genome shotgun (WGS) entry which is preliminary data.</text>
</comment>
<keyword evidence="2" id="KW-1185">Reference proteome</keyword>
<dbReference type="Proteomes" id="UP000248330">
    <property type="component" value="Unassembled WGS sequence"/>
</dbReference>
<dbReference type="RefSeq" id="WP_110265648.1">
    <property type="nucleotide sequence ID" value="NZ_CAWNXA010000007.1"/>
</dbReference>
<dbReference type="Pfam" id="PF05015">
    <property type="entry name" value="HigB-like_toxin"/>
    <property type="match status" value="1"/>
</dbReference>
<evidence type="ECO:0000313" key="1">
    <source>
        <dbReference type="EMBL" id="PXV66520.1"/>
    </source>
</evidence>
<dbReference type="OrthoDB" id="9801102at2"/>
<name>A0A318E5H0_9GAMM</name>
<dbReference type="PANTHER" id="PTHR40266:SF2">
    <property type="entry name" value="TOXIN HIGB-1"/>
    <property type="match status" value="1"/>
</dbReference>
<dbReference type="Gene3D" id="3.30.2310.20">
    <property type="entry name" value="RelE-like"/>
    <property type="match status" value="1"/>
</dbReference>
<dbReference type="SUPFAM" id="SSF143011">
    <property type="entry name" value="RelE-like"/>
    <property type="match status" value="1"/>
</dbReference>